<evidence type="ECO:0000256" key="2">
    <source>
        <dbReference type="ARBA" id="ARBA00009877"/>
    </source>
</evidence>
<name>A0ABR1KWP0_9PEZI</name>
<evidence type="ECO:0000256" key="4">
    <source>
        <dbReference type="ARBA" id="ARBA00022989"/>
    </source>
</evidence>
<evidence type="ECO:0000313" key="8">
    <source>
        <dbReference type="EMBL" id="KAK7521873.1"/>
    </source>
</evidence>
<evidence type="ECO:0000256" key="6">
    <source>
        <dbReference type="SAM" id="MobiDB-lite"/>
    </source>
</evidence>
<evidence type="ECO:0000256" key="7">
    <source>
        <dbReference type="SAM" id="Phobius"/>
    </source>
</evidence>
<dbReference type="Proteomes" id="UP001363622">
    <property type="component" value="Unassembled WGS sequence"/>
</dbReference>
<evidence type="ECO:0000256" key="1">
    <source>
        <dbReference type="ARBA" id="ARBA00004141"/>
    </source>
</evidence>
<gene>
    <name evidence="8" type="ORF">IWZ03DRAFT_369640</name>
</gene>
<keyword evidence="9" id="KW-1185">Reference proteome</keyword>
<keyword evidence="5 7" id="KW-0472">Membrane</keyword>
<organism evidence="8 9">
    <name type="scientific">Phyllosticta citriasiana</name>
    <dbReference type="NCBI Taxonomy" id="595635"/>
    <lineage>
        <taxon>Eukaryota</taxon>
        <taxon>Fungi</taxon>
        <taxon>Dikarya</taxon>
        <taxon>Ascomycota</taxon>
        <taxon>Pezizomycotina</taxon>
        <taxon>Dothideomycetes</taxon>
        <taxon>Dothideomycetes incertae sedis</taxon>
        <taxon>Botryosphaeriales</taxon>
        <taxon>Phyllostictaceae</taxon>
        <taxon>Phyllosticta</taxon>
    </lineage>
</organism>
<keyword evidence="4 7" id="KW-1133">Transmembrane helix</keyword>
<comment type="caution">
    <text evidence="8">The sequence shown here is derived from an EMBL/GenBank/DDBJ whole genome shotgun (WGS) entry which is preliminary data.</text>
</comment>
<dbReference type="EMBL" id="JBBPHU010000002">
    <property type="protein sequence ID" value="KAK7521873.1"/>
    <property type="molecule type" value="Genomic_DNA"/>
</dbReference>
<dbReference type="PANTHER" id="PTHR12428">
    <property type="entry name" value="OXA1"/>
    <property type="match status" value="1"/>
</dbReference>
<evidence type="ECO:0000256" key="5">
    <source>
        <dbReference type="ARBA" id="ARBA00023136"/>
    </source>
</evidence>
<feature type="compositionally biased region" description="Low complexity" evidence="6">
    <location>
        <begin position="199"/>
        <end position="219"/>
    </location>
</feature>
<sequence>MVLFRPPRLNGPSTLTLCSQLRPGLCRQHRPRPSAVVPTRNFYDAVCAPGWALLTALHGTSLPWALAIPASAILVRLVIIYPLIYAPAHKANLRATDARAHVQAFESITKSLSRKKMMQEGPEASKKYAMAQLRTNTSEIKKRWKFGFARQMQPLLSLPIFLAFAETIRRMIGTKRGVLGLLFASNDGQASSSPEGVESAAAEDVSSASSSASDSTDLSSWAEPTMATEGMLWFPDLTAADPTLILPVMVSGATFFSVWRGSRVLPGEEEGKNARILRRILLSGAFIMFPFILKVPAGMLLYWVTSTTCAGLTHVWNDHHYPKRTAPKPFKNLMPYKPVTGRIAR</sequence>
<feature type="transmembrane region" description="Helical" evidence="7">
    <location>
        <begin position="64"/>
        <end position="84"/>
    </location>
</feature>
<accession>A0ABR1KWP0</accession>
<dbReference type="PANTHER" id="PTHR12428:SF65">
    <property type="entry name" value="CYTOCHROME C OXIDASE ASSEMBLY PROTEIN COX18, MITOCHONDRIAL"/>
    <property type="match status" value="1"/>
</dbReference>
<protein>
    <submittedName>
        <fullName evidence="8">60Kd inner membrane protein-domain-containing protein</fullName>
    </submittedName>
</protein>
<evidence type="ECO:0000256" key="3">
    <source>
        <dbReference type="ARBA" id="ARBA00022692"/>
    </source>
</evidence>
<comment type="subcellular location">
    <subcellularLocation>
        <location evidence="1">Membrane</location>
        <topology evidence="1">Multi-pass membrane protein</topology>
    </subcellularLocation>
</comment>
<evidence type="ECO:0000313" key="9">
    <source>
        <dbReference type="Proteomes" id="UP001363622"/>
    </source>
</evidence>
<dbReference type="InterPro" id="IPR001708">
    <property type="entry name" value="YidC/ALB3/OXA1/COX18"/>
</dbReference>
<comment type="similarity">
    <text evidence="2">Belongs to the OXA1/ALB3/YidC family.</text>
</comment>
<keyword evidence="3 7" id="KW-0812">Transmembrane</keyword>
<feature type="region of interest" description="Disordered" evidence="6">
    <location>
        <begin position="188"/>
        <end position="219"/>
    </location>
</feature>
<feature type="transmembrane region" description="Helical" evidence="7">
    <location>
        <begin position="280"/>
        <end position="304"/>
    </location>
</feature>
<proteinExistence type="inferred from homology"/>
<reference evidence="8 9" key="1">
    <citation type="submission" date="2024-04" db="EMBL/GenBank/DDBJ databases">
        <title>Phyllosticta paracitricarpa is synonymous to the EU quarantine fungus P. citricarpa based on phylogenomic analyses.</title>
        <authorList>
            <consortium name="Lawrence Berkeley National Laboratory"/>
            <person name="Van Ingen-Buijs V.A."/>
            <person name="Van Westerhoven A.C."/>
            <person name="Haridas S."/>
            <person name="Skiadas P."/>
            <person name="Martin F."/>
            <person name="Groenewald J.Z."/>
            <person name="Crous P.W."/>
            <person name="Seidl M.F."/>
        </authorList>
    </citation>
    <scope>NUCLEOTIDE SEQUENCE [LARGE SCALE GENOMIC DNA]</scope>
    <source>
        <strain evidence="8 9">CBS 123371</strain>
    </source>
</reference>